<dbReference type="AlphaFoldDB" id="A0A3S0QFA7"/>
<reference evidence="1 2" key="1">
    <citation type="submission" date="2018-12" db="EMBL/GenBank/DDBJ databases">
        <title>Draft Genome Sequence of Chryseobacterium arthrosphaerae strain ED882-96 Isolated from the Blood of a Patient with Liver Cirrhosis in Taiwan.</title>
        <authorList>
            <person name="Lin J.-N."/>
            <person name="Lai C.-H."/>
            <person name="Yang C.-H."/>
            <person name="Huang Y.-H."/>
        </authorList>
    </citation>
    <scope>NUCLEOTIDE SEQUENCE [LARGE SCALE GENOMIC DNA]</scope>
    <source>
        <strain evidence="1 2">ED882-96</strain>
    </source>
</reference>
<name>A0A3S0QFA7_9FLAO</name>
<sequence>MKRTYNIPFSNTEHYLLGELIILAIQIITTEFQDIIEHMDLGENLLSRIEFLFNEIDAQEEFDNIK</sequence>
<proteinExistence type="predicted"/>
<accession>A0A3S0QFA7</accession>
<dbReference type="EMBL" id="RYFC01000003">
    <property type="protein sequence ID" value="RTZ46056.1"/>
    <property type="molecule type" value="Genomic_DNA"/>
</dbReference>
<gene>
    <name evidence="1" type="ORF">EJ377_16100</name>
</gene>
<evidence type="ECO:0000313" key="1">
    <source>
        <dbReference type="EMBL" id="RTZ46056.1"/>
    </source>
</evidence>
<evidence type="ECO:0000313" key="2">
    <source>
        <dbReference type="Proteomes" id="UP000276953"/>
    </source>
</evidence>
<organism evidence="1 2">
    <name type="scientific">Chryseobacterium arthrosphaerae</name>
    <dbReference type="NCBI Taxonomy" id="651561"/>
    <lineage>
        <taxon>Bacteria</taxon>
        <taxon>Pseudomonadati</taxon>
        <taxon>Bacteroidota</taxon>
        <taxon>Flavobacteriia</taxon>
        <taxon>Flavobacteriales</taxon>
        <taxon>Weeksellaceae</taxon>
        <taxon>Chryseobacterium group</taxon>
        <taxon>Chryseobacterium</taxon>
    </lineage>
</organism>
<protein>
    <submittedName>
        <fullName evidence="1">Uncharacterized protein</fullName>
    </submittedName>
</protein>
<dbReference type="Proteomes" id="UP000276953">
    <property type="component" value="Unassembled WGS sequence"/>
</dbReference>
<comment type="caution">
    <text evidence="1">The sequence shown here is derived from an EMBL/GenBank/DDBJ whole genome shotgun (WGS) entry which is preliminary data.</text>
</comment>